<organism evidence="1 2">
    <name type="scientific">Martelella alba</name>
    <dbReference type="NCBI Taxonomy" id="2590451"/>
    <lineage>
        <taxon>Bacteria</taxon>
        <taxon>Pseudomonadati</taxon>
        <taxon>Pseudomonadota</taxon>
        <taxon>Alphaproteobacteria</taxon>
        <taxon>Hyphomicrobiales</taxon>
        <taxon>Aurantimonadaceae</taxon>
        <taxon>Martelella</taxon>
    </lineage>
</organism>
<evidence type="ECO:0000313" key="1">
    <source>
        <dbReference type="EMBL" id="TPW31804.1"/>
    </source>
</evidence>
<dbReference type="Proteomes" id="UP000318801">
    <property type="component" value="Unassembled WGS sequence"/>
</dbReference>
<sequence length="797" mass="87718">MEYLKLFIKISSCILIFGLFIASQAISEVVDKPEIWAPEIPKALAGPYISDPAVMVRLDRPASGGDCSDAGPLNFQCLVFRDRRATMSADDLSNNPFMLSVFETVRDVVRNDLKDQTADHLSPKFLDFPGAKIELVGVVNRMDRQFNRDIVPERGTRLACGEISAIYRFAYQGELNSGPVEDRRYQSRLPVTLNVVFPAQPWSGSPDCRTVAGLWRNYVNAVKAGATPADLSEQIDLLVSSLRPADIDRIELNMQGSRIPASVDKTGFGTLATYIIRVFRWQSGNDGKGYWAVSYLSNQIDRARLLGNPKGDENTCPDRRGKAISRSALAKYLLADAGIADVDLGLVNIPVEFLACRAVSISPGGASRSANQPFWNDRKHPILSDQEITAALARYSKRHPDTLNFVGNSDEFRMRLNEASCSGCHQSRSIAGFHFPGADRPGTASVNAIYLPASAHFFGDQPRRVKIIEALASLMDDKTVARRLVATSYAIRPQNIYRELRPSGRDNIQLLAGWGGACLMVAPPGGRRQWGCDGNLRCEPVFASVNQPGIGMCVGSQAVPMVGEVMQLGTVSSSRFGSDEYHRTPKNTDPEDTTISIDHLPPLATNEYISSHQEYYKGIGDLDRNPGESDETYARRVLEQQTGGFPGGALRLGQCRDLPEEATCGLLASTGFSRCMSDAGGGKRTVESCFRIYTSYSGVRACDPASPCRDDYICMSPLGYTKENAKILFDRRAAARKAEQLSFQASDSRRNYFASTFFGQDMPDDAWLNREDHRGVCIPPYFVFQFKADGHVVPPNP</sequence>
<proteinExistence type="predicted"/>
<name>A0A506UFH1_9HYPH</name>
<dbReference type="OrthoDB" id="9807520at2"/>
<evidence type="ECO:0000313" key="2">
    <source>
        <dbReference type="Proteomes" id="UP000318801"/>
    </source>
</evidence>
<protein>
    <submittedName>
        <fullName evidence="1">Uncharacterized protein</fullName>
    </submittedName>
</protein>
<gene>
    <name evidence="1" type="ORF">FJU08_08695</name>
</gene>
<keyword evidence="2" id="KW-1185">Reference proteome</keyword>
<dbReference type="AlphaFoldDB" id="A0A506UFH1"/>
<reference evidence="1 2" key="1">
    <citation type="submission" date="2019-06" db="EMBL/GenBank/DDBJ databases">
        <authorList>
            <person name="Li M."/>
        </authorList>
    </citation>
    <scope>NUCLEOTIDE SEQUENCE [LARGE SCALE GENOMIC DNA]</scope>
    <source>
        <strain evidence="1 2">BGMRC2036</strain>
    </source>
</reference>
<dbReference type="EMBL" id="VHLG01000003">
    <property type="protein sequence ID" value="TPW31804.1"/>
    <property type="molecule type" value="Genomic_DNA"/>
</dbReference>
<dbReference type="RefSeq" id="WP_141148577.1">
    <property type="nucleotide sequence ID" value="NZ_VHLG01000003.1"/>
</dbReference>
<comment type="caution">
    <text evidence="1">The sequence shown here is derived from an EMBL/GenBank/DDBJ whole genome shotgun (WGS) entry which is preliminary data.</text>
</comment>
<accession>A0A506UFH1</accession>